<feature type="domain" description="Teneurin-like YD-shell" evidence="3">
    <location>
        <begin position="623"/>
        <end position="720"/>
    </location>
</feature>
<dbReference type="InterPro" id="IPR006530">
    <property type="entry name" value="YD"/>
</dbReference>
<dbReference type="InterPro" id="IPR031325">
    <property type="entry name" value="RHS_repeat"/>
</dbReference>
<organism evidence="4 5">
    <name type="scientific">Photobacterium aphoticum</name>
    <dbReference type="NCBI Taxonomy" id="754436"/>
    <lineage>
        <taxon>Bacteria</taxon>
        <taxon>Pseudomonadati</taxon>
        <taxon>Pseudomonadota</taxon>
        <taxon>Gammaproteobacteria</taxon>
        <taxon>Vibrionales</taxon>
        <taxon>Vibrionaceae</taxon>
        <taxon>Photobacterium</taxon>
    </lineage>
</organism>
<dbReference type="Pfam" id="PF05593">
    <property type="entry name" value="RHS_repeat"/>
    <property type="match status" value="1"/>
</dbReference>
<feature type="domain" description="DUF6531" evidence="2">
    <location>
        <begin position="154"/>
        <end position="232"/>
    </location>
</feature>
<dbReference type="InterPro" id="IPR045351">
    <property type="entry name" value="DUF6531"/>
</dbReference>
<evidence type="ECO:0000259" key="3">
    <source>
        <dbReference type="Pfam" id="PF25023"/>
    </source>
</evidence>
<keyword evidence="5" id="KW-1185">Reference proteome</keyword>
<dbReference type="InterPro" id="IPR056823">
    <property type="entry name" value="TEN-like_YD-shell"/>
</dbReference>
<dbReference type="NCBIfam" id="TIGR01643">
    <property type="entry name" value="YD_repeat_2x"/>
    <property type="match status" value="4"/>
</dbReference>
<evidence type="ECO:0000313" key="4">
    <source>
        <dbReference type="EMBL" id="KLV02265.1"/>
    </source>
</evidence>
<dbReference type="EMBL" id="LDOV01000009">
    <property type="protein sequence ID" value="KLV02265.1"/>
    <property type="molecule type" value="Genomic_DNA"/>
</dbReference>
<name>A0A0J1GRC2_9GAMM</name>
<evidence type="ECO:0000313" key="5">
    <source>
        <dbReference type="Proteomes" id="UP000036426"/>
    </source>
</evidence>
<gene>
    <name evidence="4" type="ORF">ABT58_03670</name>
</gene>
<dbReference type="Proteomes" id="UP000036426">
    <property type="component" value="Unassembled WGS sequence"/>
</dbReference>
<comment type="caution">
    <text evidence="4">The sequence shown here is derived from an EMBL/GenBank/DDBJ whole genome shotgun (WGS) entry which is preliminary data.</text>
</comment>
<evidence type="ECO:0000259" key="2">
    <source>
        <dbReference type="Pfam" id="PF20148"/>
    </source>
</evidence>
<dbReference type="Gene3D" id="2.180.10.10">
    <property type="entry name" value="RHS repeat-associated core"/>
    <property type="match status" value="3"/>
</dbReference>
<dbReference type="InterPro" id="IPR050708">
    <property type="entry name" value="T6SS_VgrG/RHS"/>
</dbReference>
<dbReference type="PANTHER" id="PTHR32305">
    <property type="match status" value="1"/>
</dbReference>
<keyword evidence="1" id="KW-0677">Repeat</keyword>
<dbReference type="PATRIC" id="fig|754436.4.peg.776"/>
<reference evidence="4 5" key="1">
    <citation type="submission" date="2015-05" db="EMBL/GenBank/DDBJ databases">
        <title>Photobacterium galathea sp. nov.</title>
        <authorList>
            <person name="Machado H."/>
            <person name="Gram L."/>
        </authorList>
    </citation>
    <scope>NUCLEOTIDE SEQUENCE [LARGE SCALE GENOMIC DNA]</scope>
    <source>
        <strain evidence="4 5">DSM 25995</strain>
    </source>
</reference>
<dbReference type="Pfam" id="PF25023">
    <property type="entry name" value="TEN_YD-shell"/>
    <property type="match status" value="1"/>
</dbReference>
<sequence>MRLKANDGVIYRFFFTDAETAANENMPFATLQVARVFIDKFARLHSSSGHNLSALFHWADAYIHGGEKRNDSLSTDVLRETLAQYVFSNTLSVQKIPPVSPTVIPFSGSSESTNKICPPHLKNVKPVAITTASETNIIDESIAVSPQMMAYEGKVVSMATGEVMMTCTDAILPGAFPLTWQRIYRSQRSQQNIGLGYGWRSNFHYELATEVEESTGKKRWVFVDCYGDVLHFHDVPSGEVCYHTRAGASFYHDPQGTYRITLRSGQQMRFRRQGEHWVMDRLRKNSMLQYQLQYSKGRRLIGIVAKGGLQLGLSYDCGGYLREVQIQGSDTSRTLRTVVLAHYHYSGEGELSEVSNRQQQVERYRYHQHLLVQRTYASGCQQGFEWQGEGSIAQCVAVWGDEGLPTYRFRYDDDKHTAICIDSEQNEWVYQHDDMGLFVSKTSPMGHVWQYQYDNFGRKDAVITPNGGITRYRYNLLGQLSEICEPNKAVTQFYYNRLGLVTRYVDREGREWLYDYDSFGCLLSQHCPGGLVKAYQYDRHGRLQSVEHTDGFQRRYWWNASGLLTAQQHGEWITRYSYDESGELNGVIQGNNWVTQYERDRSGQIVTIIEYPQDQPELAQTYRLTYDWAGRPITLTDPHGQITTLAYNAVGSLQHYQCEGEKSLSLHYDRRQNLSQIQVGDSVTYNLCYNADSVLENIKESGGRALHYQYDGMGKLINVAEGNKRFISFFRDPCGGVLESRSCVNGSTQSNYYHYDLLGRLQHANNAQRKVNLCYHLNGQVTEIRQDNWLITHHYDDTGQRTMTTLPDGEAVTYQYGASGCLGSLTWRQQTLHVSNSLCDTPSRDDFSQAYDPVLAQWDRQEWQPDLAPHLPMSLISLLPQDVLFSRANEDIASADFEGFIKGILYLSRSLSAHQSLQSYGDSEDDTDVCRYVYDEFQNQIKKHSSYGGEQRRFNGLNQLISFKKAGKYTQYHYDALGRRSAKISEGQQIDFLWDGEQLIGEHCSGKFTWYFYPPGSYQPLAMVTNGELYRYNDGHITPLTPEGAYCDEESGLYYQQFRYDDPHTDISIHQEAMGLLSVIHPYLKLSMQK</sequence>
<evidence type="ECO:0000256" key="1">
    <source>
        <dbReference type="ARBA" id="ARBA00022737"/>
    </source>
</evidence>
<dbReference type="RefSeq" id="WP_047873015.1">
    <property type="nucleotide sequence ID" value="NZ_BMYC01000014.1"/>
</dbReference>
<protein>
    <recommendedName>
        <fullName evidence="6">Rhs-family protein</fullName>
    </recommendedName>
</protein>
<proteinExistence type="predicted"/>
<dbReference type="PANTHER" id="PTHR32305:SF15">
    <property type="entry name" value="PROTEIN RHSA-RELATED"/>
    <property type="match status" value="1"/>
</dbReference>
<evidence type="ECO:0008006" key="6">
    <source>
        <dbReference type="Google" id="ProtNLM"/>
    </source>
</evidence>
<accession>A0A0J1GRC2</accession>
<dbReference type="Pfam" id="PF20148">
    <property type="entry name" value="DUF6531"/>
    <property type="match status" value="1"/>
</dbReference>
<dbReference type="AlphaFoldDB" id="A0A0J1GRC2"/>
<dbReference type="OrthoDB" id="9816400at2"/>